<dbReference type="SUPFAM" id="SSF52047">
    <property type="entry name" value="RNI-like"/>
    <property type="match status" value="1"/>
</dbReference>
<feature type="chain" id="PRO_5047522485" description="Leucine Rich repeat-containing domain protein" evidence="3">
    <location>
        <begin position="28"/>
        <end position="543"/>
    </location>
</feature>
<keyword evidence="3" id="KW-0732">Signal</keyword>
<gene>
    <name evidence="4" type="primary">Necator_chrIII.g9651</name>
    <name evidence="4" type="ORF">RB195_008886</name>
</gene>
<protein>
    <recommendedName>
        <fullName evidence="6">Leucine Rich repeat-containing domain protein</fullName>
    </recommendedName>
</protein>
<dbReference type="InterPro" id="IPR003591">
    <property type="entry name" value="Leu-rich_rpt_typical-subtyp"/>
</dbReference>
<dbReference type="PANTHER" id="PTHR24366">
    <property type="entry name" value="IG(IMMUNOGLOBULIN) AND LRR(LEUCINE RICH REPEAT) DOMAINS"/>
    <property type="match status" value="1"/>
</dbReference>
<accession>A0ABR1CSI5</accession>
<proteinExistence type="predicted"/>
<evidence type="ECO:0000313" key="4">
    <source>
        <dbReference type="EMBL" id="KAK6740703.1"/>
    </source>
</evidence>
<evidence type="ECO:0000256" key="1">
    <source>
        <dbReference type="ARBA" id="ARBA00022614"/>
    </source>
</evidence>
<reference evidence="4 5" key="1">
    <citation type="submission" date="2023-08" db="EMBL/GenBank/DDBJ databases">
        <title>A Necator americanus chromosomal reference genome.</title>
        <authorList>
            <person name="Ilik V."/>
            <person name="Petrzelkova K.J."/>
            <person name="Pardy F."/>
            <person name="Fuh T."/>
            <person name="Niatou-Singa F.S."/>
            <person name="Gouil Q."/>
            <person name="Baker L."/>
            <person name="Ritchie M.E."/>
            <person name="Jex A.R."/>
            <person name="Gazzola D."/>
            <person name="Li H."/>
            <person name="Toshio Fujiwara R."/>
            <person name="Zhan B."/>
            <person name="Aroian R.V."/>
            <person name="Pafco B."/>
            <person name="Schwarz E.M."/>
        </authorList>
    </citation>
    <scope>NUCLEOTIDE SEQUENCE [LARGE SCALE GENOMIC DNA]</scope>
    <source>
        <strain evidence="4 5">Aroian</strain>
        <tissue evidence="4">Whole animal</tissue>
    </source>
</reference>
<evidence type="ECO:0008006" key="6">
    <source>
        <dbReference type="Google" id="ProtNLM"/>
    </source>
</evidence>
<dbReference type="Gene3D" id="3.80.10.10">
    <property type="entry name" value="Ribonuclease Inhibitor"/>
    <property type="match status" value="2"/>
</dbReference>
<dbReference type="PANTHER" id="PTHR24366:SF153">
    <property type="entry name" value="ELRR (EXTRACELLULAR LEUCINE-RICH REPEAT) ONLY"/>
    <property type="match status" value="1"/>
</dbReference>
<name>A0ABR1CSI5_NECAM</name>
<comment type="caution">
    <text evidence="4">The sequence shown here is derived from an EMBL/GenBank/DDBJ whole genome shotgun (WGS) entry which is preliminary data.</text>
</comment>
<evidence type="ECO:0000256" key="3">
    <source>
        <dbReference type="SAM" id="SignalP"/>
    </source>
</evidence>
<evidence type="ECO:0000313" key="5">
    <source>
        <dbReference type="Proteomes" id="UP001303046"/>
    </source>
</evidence>
<dbReference type="Proteomes" id="UP001303046">
    <property type="component" value="Unassembled WGS sequence"/>
</dbReference>
<feature type="signal peptide" evidence="3">
    <location>
        <begin position="1"/>
        <end position="27"/>
    </location>
</feature>
<organism evidence="4 5">
    <name type="scientific">Necator americanus</name>
    <name type="common">Human hookworm</name>
    <dbReference type="NCBI Taxonomy" id="51031"/>
    <lineage>
        <taxon>Eukaryota</taxon>
        <taxon>Metazoa</taxon>
        <taxon>Ecdysozoa</taxon>
        <taxon>Nematoda</taxon>
        <taxon>Chromadorea</taxon>
        <taxon>Rhabditida</taxon>
        <taxon>Rhabditina</taxon>
        <taxon>Rhabditomorpha</taxon>
        <taxon>Strongyloidea</taxon>
        <taxon>Ancylostomatidae</taxon>
        <taxon>Bunostominae</taxon>
        <taxon>Necator</taxon>
    </lineage>
</organism>
<keyword evidence="2" id="KW-0677">Repeat</keyword>
<dbReference type="SMART" id="SM00369">
    <property type="entry name" value="LRR_TYP"/>
    <property type="match status" value="3"/>
</dbReference>
<dbReference type="Pfam" id="PF13855">
    <property type="entry name" value="LRR_8"/>
    <property type="match status" value="1"/>
</dbReference>
<dbReference type="EMBL" id="JAVFWL010000003">
    <property type="protein sequence ID" value="KAK6740703.1"/>
    <property type="molecule type" value="Genomic_DNA"/>
</dbReference>
<sequence length="543" mass="61849">MSNSARQWSFRSRAMFMVICGSSCVTATTTTKLSDVACNSMHARASGLNLVCCSVQHPVIDSCEYSSLCNAEHCECHLNVGSELSCDPIEAEDSTDFEWRDHYQHRESISCSSLNLPNKGHPYKVTIQHWNETLTPSLIMGLMDTNVTELRIYDIDETMSLIDLAKYLPYLKSLEINTRRRHFIDVFNTFRHLKLLENLRIVNVDVEFSRTIPPWIHSIKQIHIENSTLRELPIWLAMSNKLNTLTVKTKLSGNAMKDLGKHVFLSKDIYDIDLSRNMKLEPGHFVGLTSLKSLTLSYSPLRFIHPFAFLPLKSLKSLDLEATNITTIPSAIIQNCGLTLLNVAHNMLHGQSSLQPEVVAMLSGLSQLKMDGNPLSEFPPSLFLLSTDNFRLIRQIFQTMTSLPLWTEEPCTPYYWAMHLRNRSSTFRHLVLAWSEERMEREGLSYCREQYEWMIEDLEIYRDFEKSSGCSANRRFRSAALATNSLAPCGTNSSNITLRRKQIKSSVVAGNQQGLSNLLLASLIANVEIRNNTEYFRCELKNS</sequence>
<dbReference type="InterPro" id="IPR001611">
    <property type="entry name" value="Leu-rich_rpt"/>
</dbReference>
<dbReference type="InterPro" id="IPR032675">
    <property type="entry name" value="LRR_dom_sf"/>
</dbReference>
<keyword evidence="5" id="KW-1185">Reference proteome</keyword>
<evidence type="ECO:0000256" key="2">
    <source>
        <dbReference type="ARBA" id="ARBA00022737"/>
    </source>
</evidence>
<keyword evidence="1" id="KW-0433">Leucine-rich repeat</keyword>